<evidence type="ECO:0000313" key="2">
    <source>
        <dbReference type="EMBL" id="TDQ70284.1"/>
    </source>
</evidence>
<dbReference type="Proteomes" id="UP000294855">
    <property type="component" value="Unassembled WGS sequence"/>
</dbReference>
<comment type="caution">
    <text evidence="2">The sequence shown here is derived from an EMBL/GenBank/DDBJ whole genome shotgun (WGS) entry which is preliminary data.</text>
</comment>
<accession>A0A484F8C0</accession>
<name>A0A484F8C0_9EURY</name>
<feature type="transmembrane region" description="Helical" evidence="1">
    <location>
        <begin position="291"/>
        <end position="309"/>
    </location>
</feature>
<dbReference type="EMBL" id="SNYS01000006">
    <property type="protein sequence ID" value="TDQ70284.1"/>
    <property type="molecule type" value="Genomic_DNA"/>
</dbReference>
<protein>
    <submittedName>
        <fullName evidence="2">Uncharacterized protein</fullName>
    </submittedName>
</protein>
<organism evidence="2 3">
    <name type="scientific">Methanimicrococcus blatticola</name>
    <dbReference type="NCBI Taxonomy" id="91560"/>
    <lineage>
        <taxon>Archaea</taxon>
        <taxon>Methanobacteriati</taxon>
        <taxon>Methanobacteriota</taxon>
        <taxon>Stenosarchaea group</taxon>
        <taxon>Methanomicrobia</taxon>
        <taxon>Methanosarcinales</taxon>
        <taxon>Methanosarcinaceae</taxon>
        <taxon>Methanimicrococcus</taxon>
    </lineage>
</organism>
<keyword evidence="1" id="KW-0812">Transmembrane</keyword>
<evidence type="ECO:0000313" key="3">
    <source>
        <dbReference type="Proteomes" id="UP000294855"/>
    </source>
</evidence>
<keyword evidence="3" id="KW-1185">Reference proteome</keyword>
<proteinExistence type="predicted"/>
<reference evidence="2 3" key="1">
    <citation type="submission" date="2019-03" db="EMBL/GenBank/DDBJ databases">
        <title>Genomic Encyclopedia of Type Strains, Phase IV (KMG-IV): sequencing the most valuable type-strain genomes for metagenomic binning, comparative biology and taxonomic classification.</title>
        <authorList>
            <person name="Goeker M."/>
        </authorList>
    </citation>
    <scope>NUCLEOTIDE SEQUENCE [LARGE SCALE GENOMIC DNA]</scope>
    <source>
        <strain evidence="2 3">DSM 13328</strain>
    </source>
</reference>
<sequence>MNKILKILTMAAIFMLLLTPAACLISTDEAEQTALKYKEQNESKDIYGPYTYLNSPYYLVDYKPADDANYTNGVIIIDAETGKVVKDKEIVEKIALTHYIFFGGYSQEWIESYEMDSTYYKTREGIMNENIKTIKESIKVMNNTTKMDNYLTITEVMKETYSDLSACRDKQVDVAKKINAGETSYENAVIVVALKKEFITLTETFLENMKEYRKQVNVYYDLGNTMGYNSDRYSWENGRERELAHIDNLVEAMTEDYEYDKTYVETSVEYADYLVAVYDQKLKKYGDPETPGFGIFFAVAAVLVGSVLIKRKE</sequence>
<dbReference type="AlphaFoldDB" id="A0A484F8C0"/>
<gene>
    <name evidence="2" type="ORF">C7391_0626</name>
</gene>
<evidence type="ECO:0000256" key="1">
    <source>
        <dbReference type="SAM" id="Phobius"/>
    </source>
</evidence>
<dbReference type="RefSeq" id="WP_133517087.1">
    <property type="nucleotide sequence ID" value="NZ_JAHDUW010000006.1"/>
</dbReference>
<keyword evidence="1" id="KW-0472">Membrane</keyword>
<keyword evidence="1" id="KW-1133">Transmembrane helix</keyword>